<organism evidence="1 2">
    <name type="scientific">Ectothiorhodospira haloalkaliphila</name>
    <dbReference type="NCBI Taxonomy" id="421628"/>
    <lineage>
        <taxon>Bacteria</taxon>
        <taxon>Pseudomonadati</taxon>
        <taxon>Pseudomonadota</taxon>
        <taxon>Gammaproteobacteria</taxon>
        <taxon>Chromatiales</taxon>
        <taxon>Ectothiorhodospiraceae</taxon>
        <taxon>Ectothiorhodospira</taxon>
    </lineage>
</organism>
<name>W8L4G2_9GAMM</name>
<dbReference type="KEGG" id="hhc:M911_06090"/>
<protein>
    <submittedName>
        <fullName evidence="1">Uncharacterized protein</fullName>
    </submittedName>
</protein>
<gene>
    <name evidence="1" type="ORF">M911_06090</name>
</gene>
<evidence type="ECO:0000313" key="2">
    <source>
        <dbReference type="Proteomes" id="UP000019442"/>
    </source>
</evidence>
<reference evidence="1 2" key="1">
    <citation type="journal article" date="2014" name="J Genomics">
        <title>Draft Genome Sequence of the Extremely Halophilic Phototrophic Purple Sulfur Bacterium Halorhodospira halochloris.</title>
        <authorList>
            <person name="Singh K.S."/>
            <person name="Kirksey J."/>
            <person name="Hoff W.D."/>
            <person name="Deole R."/>
        </authorList>
    </citation>
    <scope>NUCLEOTIDE SEQUENCE [LARGE SCALE GENOMIC DNA]</scope>
    <source>
        <strain evidence="1 2">A</strain>
    </source>
</reference>
<dbReference type="EMBL" id="CP007268">
    <property type="protein sequence ID" value="AHK78810.1"/>
    <property type="molecule type" value="Genomic_DNA"/>
</dbReference>
<dbReference type="Proteomes" id="UP000019442">
    <property type="component" value="Chromosome"/>
</dbReference>
<dbReference type="HOGENOM" id="CLU_2752206_0_0_6"/>
<accession>W8L4G2</accession>
<evidence type="ECO:0000313" key="1">
    <source>
        <dbReference type="EMBL" id="AHK78810.1"/>
    </source>
</evidence>
<sequence>MPGRPPVKAMTTAMQNEAYRPTLGSTPAMMEKAMASGIRARATTRPESMSPRILENHSCLMRVRFMDDVL</sequence>
<reference evidence="2" key="2">
    <citation type="submission" date="2014-02" db="EMBL/GenBank/DDBJ databases">
        <title>Draft Genome Sequence of extremely halophilic bacteria Halorhodospira halochloris.</title>
        <authorList>
            <person name="Singh K.S."/>
        </authorList>
    </citation>
    <scope>NUCLEOTIDE SEQUENCE [LARGE SCALE GENOMIC DNA]</scope>
    <source>
        <strain evidence="2">A</strain>
    </source>
</reference>
<proteinExistence type="predicted"/>
<dbReference type="AlphaFoldDB" id="W8L4G2"/>
<keyword evidence="2" id="KW-1185">Reference proteome</keyword>